<evidence type="ECO:0000313" key="3">
    <source>
        <dbReference type="EMBL" id="SFE47506.1"/>
    </source>
</evidence>
<evidence type="ECO:0000259" key="2">
    <source>
        <dbReference type="Pfam" id="PF00156"/>
    </source>
</evidence>
<proteinExistence type="inferred from homology"/>
<protein>
    <submittedName>
        <fullName evidence="3">ComF family protein</fullName>
    </submittedName>
</protein>
<dbReference type="Pfam" id="PF00156">
    <property type="entry name" value="Pribosyltran"/>
    <property type="match status" value="1"/>
</dbReference>
<feature type="domain" description="Phosphoribosyltransferase" evidence="2">
    <location>
        <begin position="137"/>
        <end position="223"/>
    </location>
</feature>
<dbReference type="Gene3D" id="3.40.50.2020">
    <property type="match status" value="1"/>
</dbReference>
<gene>
    <name evidence="3" type="ORF">SAMN05216283_101224</name>
</gene>
<dbReference type="AlphaFoldDB" id="A0A1I2AUJ1"/>
<comment type="similarity">
    <text evidence="1">Belongs to the ComF/GntX family.</text>
</comment>
<accession>A0A1I2AUJ1</accession>
<dbReference type="PANTHER" id="PTHR47505:SF1">
    <property type="entry name" value="DNA UTILIZATION PROTEIN YHGH"/>
    <property type="match status" value="1"/>
</dbReference>
<keyword evidence="4" id="KW-1185">Reference proteome</keyword>
<dbReference type="STRING" id="655355.SAMN05216283_101224"/>
<evidence type="ECO:0000313" key="4">
    <source>
        <dbReference type="Proteomes" id="UP000198964"/>
    </source>
</evidence>
<dbReference type="EMBL" id="FONW01000001">
    <property type="protein sequence ID" value="SFE47506.1"/>
    <property type="molecule type" value="Genomic_DNA"/>
</dbReference>
<dbReference type="PANTHER" id="PTHR47505">
    <property type="entry name" value="DNA UTILIZATION PROTEIN YHGH"/>
    <property type="match status" value="1"/>
</dbReference>
<dbReference type="Proteomes" id="UP000198964">
    <property type="component" value="Unassembled WGS sequence"/>
</dbReference>
<reference evidence="3 4" key="1">
    <citation type="submission" date="2016-10" db="EMBL/GenBank/DDBJ databases">
        <authorList>
            <person name="de Groot N.N."/>
        </authorList>
    </citation>
    <scope>NUCLEOTIDE SEQUENCE [LARGE SCALE GENOMIC DNA]</scope>
    <source>
        <strain evidence="3 4">CGMCC 1.9156</strain>
    </source>
</reference>
<sequence length="231" mass="26833">MSQLITYLQAFAELFYPRICLVCNEKLIATEKHLCLTCLLHLPRTNYHEQAENKLEELFYGRVQIHRASAYFEFKKGSSYQKVLHHLKYRGQKDLGEFMGNRFAEEIKQADWIRKADLLCPVPLHPKKERKRGYNQSFHIAKGMAQSLQIPISRQDLIRKKFSSTQTRKARYERWENVSEIFELKNPAVFEGKHVILIDDVVTTGSTLEACAQTILNKCQCQISVLTLAIA</sequence>
<dbReference type="InterPro" id="IPR000836">
    <property type="entry name" value="PRTase_dom"/>
</dbReference>
<dbReference type="RefSeq" id="WP_093917977.1">
    <property type="nucleotide sequence ID" value="NZ_FONW01000001.1"/>
</dbReference>
<organism evidence="3 4">
    <name type="scientific">Sunxiuqinia elliptica</name>
    <dbReference type="NCBI Taxonomy" id="655355"/>
    <lineage>
        <taxon>Bacteria</taxon>
        <taxon>Pseudomonadati</taxon>
        <taxon>Bacteroidota</taxon>
        <taxon>Bacteroidia</taxon>
        <taxon>Marinilabiliales</taxon>
        <taxon>Prolixibacteraceae</taxon>
        <taxon>Sunxiuqinia</taxon>
    </lineage>
</organism>
<dbReference type="InterPro" id="IPR029057">
    <property type="entry name" value="PRTase-like"/>
</dbReference>
<dbReference type="SUPFAM" id="SSF53271">
    <property type="entry name" value="PRTase-like"/>
    <property type="match status" value="1"/>
</dbReference>
<dbReference type="CDD" id="cd06223">
    <property type="entry name" value="PRTases_typeI"/>
    <property type="match status" value="1"/>
</dbReference>
<dbReference type="InterPro" id="IPR051910">
    <property type="entry name" value="ComF/GntX_DNA_util-trans"/>
</dbReference>
<name>A0A1I2AUJ1_9BACT</name>
<evidence type="ECO:0000256" key="1">
    <source>
        <dbReference type="ARBA" id="ARBA00008007"/>
    </source>
</evidence>